<dbReference type="AlphaFoldDB" id="A0A0G0X543"/>
<evidence type="ECO:0000313" key="2">
    <source>
        <dbReference type="EMBL" id="KKR91775.1"/>
    </source>
</evidence>
<name>A0A0G0X543_9BACT</name>
<feature type="chain" id="PRO_5002535227" evidence="1">
    <location>
        <begin position="25"/>
        <end position="309"/>
    </location>
</feature>
<gene>
    <name evidence="2" type="ORF">UU43_C0002G0084</name>
</gene>
<organism evidence="2 3">
    <name type="scientific">Candidatus Falkowbacteria bacterium GW2011_GWA2_41_14</name>
    <dbReference type="NCBI Taxonomy" id="1618635"/>
    <lineage>
        <taxon>Bacteria</taxon>
        <taxon>Candidatus Falkowiibacteriota</taxon>
    </lineage>
</organism>
<comment type="caution">
    <text evidence="2">The sequence shown here is derived from an EMBL/GenBank/DDBJ whole genome shotgun (WGS) entry which is preliminary data.</text>
</comment>
<dbReference type="EMBL" id="LCAP01000002">
    <property type="protein sequence ID" value="KKR91775.1"/>
    <property type="molecule type" value="Genomic_DNA"/>
</dbReference>
<keyword evidence="1" id="KW-0732">Signal</keyword>
<reference evidence="2 3" key="1">
    <citation type="journal article" date="2015" name="Nature">
        <title>rRNA introns, odd ribosomes, and small enigmatic genomes across a large radiation of phyla.</title>
        <authorList>
            <person name="Brown C.T."/>
            <person name="Hug L.A."/>
            <person name="Thomas B.C."/>
            <person name="Sharon I."/>
            <person name="Castelle C.J."/>
            <person name="Singh A."/>
            <person name="Wilkins M.J."/>
            <person name="Williams K.H."/>
            <person name="Banfield J.F."/>
        </authorList>
    </citation>
    <scope>NUCLEOTIDE SEQUENCE [LARGE SCALE GENOMIC DNA]</scope>
</reference>
<sequence length="309" mass="33951">MKRTFKILMALALMAASGYQPQNALSQDTIDPMVRIDIYFGVCPNIDAGPGVWAPWVQSVMGVLDDKQVPASSITPNQFHQITFGIWPYLCVADATALANNTGIWLAEFIPNSPQRGNGISPPCRVISTNTTFTLDDLTITTWFWNVAGSTNISIFDRYYPEARGKTADGAIVDSGPTSQQIKWFNFVGRRKAYTVHDQAGLDLIRDYVLTAVSGMSAKVELRRGGVVVARRQVDLPFKATTAPRLLIVRGAADTASLTVTGRANQYYRLQTSSLMSAWRDYGLPVLSGSPVTITTSCDQQFFRAVQRP</sequence>
<accession>A0A0G0X543</accession>
<proteinExistence type="predicted"/>
<dbReference type="Proteomes" id="UP000034190">
    <property type="component" value="Unassembled WGS sequence"/>
</dbReference>
<protein>
    <submittedName>
        <fullName evidence="2">Uncharacterized protein</fullName>
    </submittedName>
</protein>
<feature type="signal peptide" evidence="1">
    <location>
        <begin position="1"/>
        <end position="24"/>
    </location>
</feature>
<evidence type="ECO:0000256" key="1">
    <source>
        <dbReference type="SAM" id="SignalP"/>
    </source>
</evidence>
<evidence type="ECO:0000313" key="3">
    <source>
        <dbReference type="Proteomes" id="UP000034190"/>
    </source>
</evidence>